<dbReference type="Proteomes" id="UP000007812">
    <property type="component" value="Chromosome"/>
</dbReference>
<protein>
    <submittedName>
        <fullName evidence="4">Bifunctional phosphoglucose/phosphomannose isomerase</fullName>
    </submittedName>
</protein>
<sequence length="271" mass="30247">MLYEDWKEQYVSSISVDVPSVSGEVSCFGMGGSGVACEIMRAFYPLNKDIKNSDTLIVLSYSGNTSETLRVMKEFKGRVIAITSGGKISELNVEKVLIKGGLQPRFAFPQLFTPLVKMLRPDLVNGLIEGIDNERAKALAKELFSYIRDKIPVFYGSTFLGVAKRFKQEINENGKYPAFFGEIPEVNHNEVEGYVHGERLAPVVFAGNKLDEVTSKLIGAKTVRIESIRDVSFLIQTAGFLSLEVAREMNEDPTLLHKIPEGRKQVERLDF</sequence>
<comment type="similarity">
    <text evidence="1">Belongs to the PGI/PMI family.</text>
</comment>
<dbReference type="GO" id="GO:0004347">
    <property type="term" value="F:glucose-6-phosphate isomerase activity"/>
    <property type="evidence" value="ECO:0007669"/>
    <property type="project" value="InterPro"/>
</dbReference>
<dbReference type="HOGENOM" id="CLU_059687_0_0_2"/>
<dbReference type="STRING" id="1006006.Mcup_0425"/>
<dbReference type="GO" id="GO:0005975">
    <property type="term" value="P:carbohydrate metabolic process"/>
    <property type="evidence" value="ECO:0007669"/>
    <property type="project" value="InterPro"/>
</dbReference>
<evidence type="ECO:0000313" key="5">
    <source>
        <dbReference type="Proteomes" id="UP000007812"/>
    </source>
</evidence>
<dbReference type="RefSeq" id="WP_013737031.1">
    <property type="nucleotide sequence ID" value="NC_015435.1"/>
</dbReference>
<organism evidence="4 5">
    <name type="scientific">Metallosphaera cuprina (strain Ar-4)</name>
    <dbReference type="NCBI Taxonomy" id="1006006"/>
    <lineage>
        <taxon>Archaea</taxon>
        <taxon>Thermoproteota</taxon>
        <taxon>Thermoprotei</taxon>
        <taxon>Sulfolobales</taxon>
        <taxon>Sulfolobaceae</taxon>
        <taxon>Metallosphaera</taxon>
    </lineage>
</organism>
<evidence type="ECO:0000259" key="3">
    <source>
        <dbReference type="Pfam" id="PF10432"/>
    </source>
</evidence>
<dbReference type="GeneID" id="10492619"/>
<keyword evidence="2 4" id="KW-0413">Isomerase</keyword>
<dbReference type="Pfam" id="PF10432">
    <property type="entry name" value="bact-PGI_C"/>
    <property type="match status" value="1"/>
</dbReference>
<dbReference type="Gene3D" id="3.40.50.10490">
    <property type="entry name" value="Glucose-6-phosphate isomerase like protein, domain 1"/>
    <property type="match status" value="2"/>
</dbReference>
<dbReference type="CDD" id="cd05637">
    <property type="entry name" value="SIS_PGI_PMI_2"/>
    <property type="match status" value="1"/>
</dbReference>
<dbReference type="PATRIC" id="fig|1006006.8.peg.428"/>
<proteinExistence type="inferred from homology"/>
<name>F4G034_METCR</name>
<keyword evidence="5" id="KW-1185">Reference proteome</keyword>
<dbReference type="SUPFAM" id="SSF53697">
    <property type="entry name" value="SIS domain"/>
    <property type="match status" value="1"/>
</dbReference>
<dbReference type="GO" id="GO:0097367">
    <property type="term" value="F:carbohydrate derivative binding"/>
    <property type="evidence" value="ECO:0007669"/>
    <property type="project" value="InterPro"/>
</dbReference>
<evidence type="ECO:0000313" key="4">
    <source>
        <dbReference type="EMBL" id="AEB94533.1"/>
    </source>
</evidence>
<dbReference type="GO" id="GO:1901135">
    <property type="term" value="P:carbohydrate derivative metabolic process"/>
    <property type="evidence" value="ECO:0007669"/>
    <property type="project" value="InterPro"/>
</dbReference>
<dbReference type="GO" id="GO:0004476">
    <property type="term" value="F:mannose-6-phosphate isomerase activity"/>
    <property type="evidence" value="ECO:0007669"/>
    <property type="project" value="InterPro"/>
</dbReference>
<reference evidence="4 5" key="1">
    <citation type="journal article" date="2011" name="J. Bacteriol.">
        <title>Complete genome sequence of Metallosphaera cuprina, a metal sulfide-oxidizing archaeon from a hot spring.</title>
        <authorList>
            <person name="Liu L.J."/>
            <person name="You X.Y."/>
            <person name="Zheng H."/>
            <person name="Wang S."/>
            <person name="Jiang C.Y."/>
            <person name="Liu S.J."/>
        </authorList>
    </citation>
    <scope>NUCLEOTIDE SEQUENCE [LARGE SCALE GENOMIC DNA]</scope>
    <source>
        <strain evidence="4 5">Ar-4</strain>
    </source>
</reference>
<dbReference type="AlphaFoldDB" id="F4G034"/>
<dbReference type="EMBL" id="CP002656">
    <property type="protein sequence ID" value="AEB94533.1"/>
    <property type="molecule type" value="Genomic_DNA"/>
</dbReference>
<dbReference type="eggNOG" id="arCOG00052">
    <property type="taxonomic scope" value="Archaea"/>
</dbReference>
<dbReference type="InterPro" id="IPR019490">
    <property type="entry name" value="Glu6P/Mann6P_isomerase_C"/>
</dbReference>
<gene>
    <name evidence="4" type="ordered locus">Mcup_0425</name>
</gene>
<evidence type="ECO:0000256" key="2">
    <source>
        <dbReference type="ARBA" id="ARBA00023235"/>
    </source>
</evidence>
<evidence type="ECO:0000256" key="1">
    <source>
        <dbReference type="ARBA" id="ARBA00010523"/>
    </source>
</evidence>
<accession>F4G034</accession>
<dbReference type="KEGG" id="mcn:Mcup_0425"/>
<feature type="domain" description="Bifunctional glucose-6-phosphate/mannose-6-phosphate isomerase C-terminal" evidence="3">
    <location>
        <begin position="138"/>
        <end position="259"/>
    </location>
</feature>
<dbReference type="InterPro" id="IPR046348">
    <property type="entry name" value="SIS_dom_sf"/>
</dbReference>